<keyword evidence="2" id="KW-0677">Repeat</keyword>
<feature type="region of interest" description="Disordered" evidence="4">
    <location>
        <begin position="78"/>
        <end position="101"/>
    </location>
</feature>
<dbReference type="AlphaFoldDB" id="A0A4U5LVW6"/>
<proteinExistence type="predicted"/>
<dbReference type="STRING" id="34508.A0A4U5LVW6"/>
<name>A0A4U5LVW6_STECR</name>
<dbReference type="InterPro" id="IPR045159">
    <property type="entry name" value="DCAF7-like"/>
</dbReference>
<dbReference type="SMART" id="SM00320">
    <property type="entry name" value="WD40"/>
    <property type="match status" value="4"/>
</dbReference>
<dbReference type="InterPro" id="IPR015943">
    <property type="entry name" value="WD40/YVTN_repeat-like_dom_sf"/>
</dbReference>
<keyword evidence="1 3" id="KW-0853">WD repeat</keyword>
<evidence type="ECO:0000256" key="4">
    <source>
        <dbReference type="SAM" id="MobiDB-lite"/>
    </source>
</evidence>
<dbReference type="PROSITE" id="PS00678">
    <property type="entry name" value="WD_REPEATS_1"/>
    <property type="match status" value="1"/>
</dbReference>
<evidence type="ECO:0000313" key="5">
    <source>
        <dbReference type="EMBL" id="TKR60311.1"/>
    </source>
</evidence>
<organism evidence="5 6">
    <name type="scientific">Steinernema carpocapsae</name>
    <name type="common">Entomopathogenic nematode</name>
    <dbReference type="NCBI Taxonomy" id="34508"/>
    <lineage>
        <taxon>Eukaryota</taxon>
        <taxon>Metazoa</taxon>
        <taxon>Ecdysozoa</taxon>
        <taxon>Nematoda</taxon>
        <taxon>Chromadorea</taxon>
        <taxon>Rhabditida</taxon>
        <taxon>Tylenchina</taxon>
        <taxon>Panagrolaimomorpha</taxon>
        <taxon>Strongyloidoidea</taxon>
        <taxon>Steinernematidae</taxon>
        <taxon>Steinernema</taxon>
    </lineage>
</organism>
<accession>A0A4U5LVW6</accession>
<dbReference type="InterPro" id="IPR001680">
    <property type="entry name" value="WD40_rpt"/>
</dbReference>
<dbReference type="InterPro" id="IPR036322">
    <property type="entry name" value="WD40_repeat_dom_sf"/>
</dbReference>
<dbReference type="PROSITE" id="PS50082">
    <property type="entry name" value="WD_REPEATS_2"/>
    <property type="match status" value="2"/>
</dbReference>
<sequence length="449" mass="49642">MGPVTSENHGFIDRSSLECSEVLREDPTSLLAHRSKKKQSQKHKLDSAATLYPVQMSGGPPPASAGIRHGFLDMGHAMPGDSMKSASSSADPSVTPSAAVGSAASTSKRKEIYRFDAPFDLYSFGWSYNADPARKFRLATGSFIQEYNNKVMVVQLDEPEGEFRHLCTFDHPYPTTKVMWIPDQKGVYPDLLATTGDYLRIWRMGEHGATLDCQLNNNRTSEYCAPLTSADWNETDMSIIATSSIDTTITIWQIETGQAVGHYAGTGKADGNVKTQLIAHDKEVYDVAFSQMGSGKDTFASVGADGSVRMFDLRHLEHSTIIFEEPERKPLLKLAWNKQDHNYLATFGHDSKEVFILDTRIPCTPVARLENHRAALTGVTWAPHSSSHICTAGEDCQALIWDIHEMPKPIDDPILAYQAAAEIGEVHWSTQLTDFIAISYGKSLEILRV</sequence>
<dbReference type="EMBL" id="AZBU02000011">
    <property type="protein sequence ID" value="TKR60311.1"/>
    <property type="molecule type" value="Genomic_DNA"/>
</dbReference>
<dbReference type="InterPro" id="IPR019775">
    <property type="entry name" value="WD40_repeat_CS"/>
</dbReference>
<reference evidence="5 6" key="2">
    <citation type="journal article" date="2019" name="G3 (Bethesda)">
        <title>Hybrid Assembly of the Genome of the Entomopathogenic Nematode Steinernema carpocapsae Identifies the X-Chromosome.</title>
        <authorList>
            <person name="Serra L."/>
            <person name="Macchietto M."/>
            <person name="Macias-Munoz A."/>
            <person name="McGill C.J."/>
            <person name="Rodriguez I.M."/>
            <person name="Rodriguez B."/>
            <person name="Murad R."/>
            <person name="Mortazavi A."/>
        </authorList>
    </citation>
    <scope>NUCLEOTIDE SEQUENCE [LARGE SCALE GENOMIC DNA]</scope>
    <source>
        <strain evidence="5 6">ALL</strain>
    </source>
</reference>
<protein>
    <submittedName>
        <fullName evidence="5">Uncharacterized protein</fullName>
    </submittedName>
</protein>
<dbReference type="Gene3D" id="2.130.10.10">
    <property type="entry name" value="YVTN repeat-like/Quinoprotein amine dehydrogenase"/>
    <property type="match status" value="1"/>
</dbReference>
<evidence type="ECO:0000256" key="2">
    <source>
        <dbReference type="ARBA" id="ARBA00022737"/>
    </source>
</evidence>
<dbReference type="OrthoDB" id="24670at2759"/>
<feature type="repeat" description="WD" evidence="3">
    <location>
        <begin position="220"/>
        <end position="262"/>
    </location>
</feature>
<feature type="repeat" description="WD" evidence="3">
    <location>
        <begin position="369"/>
        <end position="403"/>
    </location>
</feature>
<dbReference type="PANTHER" id="PTHR19919">
    <property type="entry name" value="WD REPEAT CONTAINING PROTEIN"/>
    <property type="match status" value="1"/>
</dbReference>
<evidence type="ECO:0000313" key="6">
    <source>
        <dbReference type="Proteomes" id="UP000298663"/>
    </source>
</evidence>
<evidence type="ECO:0000256" key="1">
    <source>
        <dbReference type="ARBA" id="ARBA00022574"/>
    </source>
</evidence>
<feature type="compositionally biased region" description="Low complexity" evidence="4">
    <location>
        <begin position="85"/>
        <end position="100"/>
    </location>
</feature>
<dbReference type="SUPFAM" id="SSF50978">
    <property type="entry name" value="WD40 repeat-like"/>
    <property type="match status" value="1"/>
</dbReference>
<comment type="caution">
    <text evidence="5">The sequence shown here is derived from an EMBL/GenBank/DDBJ whole genome shotgun (WGS) entry which is preliminary data.</text>
</comment>
<gene>
    <name evidence="5" type="ORF">L596_027575</name>
</gene>
<keyword evidence="6" id="KW-1185">Reference proteome</keyword>
<reference evidence="5 6" key="1">
    <citation type="journal article" date="2015" name="Genome Biol.">
        <title>Comparative genomics of Steinernema reveals deeply conserved gene regulatory networks.</title>
        <authorList>
            <person name="Dillman A.R."/>
            <person name="Macchietto M."/>
            <person name="Porter C.F."/>
            <person name="Rogers A."/>
            <person name="Williams B."/>
            <person name="Antoshechkin I."/>
            <person name="Lee M.M."/>
            <person name="Goodwin Z."/>
            <person name="Lu X."/>
            <person name="Lewis E.E."/>
            <person name="Goodrich-Blair H."/>
            <person name="Stock S.P."/>
            <person name="Adams B.J."/>
            <person name="Sternberg P.W."/>
            <person name="Mortazavi A."/>
        </authorList>
    </citation>
    <scope>NUCLEOTIDE SEQUENCE [LARGE SCALE GENOMIC DNA]</scope>
    <source>
        <strain evidence="5 6">ALL</strain>
    </source>
</reference>
<dbReference type="Pfam" id="PF00400">
    <property type="entry name" value="WD40"/>
    <property type="match status" value="2"/>
</dbReference>
<evidence type="ECO:0000256" key="3">
    <source>
        <dbReference type="PROSITE-ProRule" id="PRU00221"/>
    </source>
</evidence>
<dbReference type="Proteomes" id="UP000298663">
    <property type="component" value="Unassembled WGS sequence"/>
</dbReference>